<dbReference type="Gene3D" id="3.40.1800.20">
    <property type="match status" value="1"/>
</dbReference>
<evidence type="ECO:0000313" key="4">
    <source>
        <dbReference type="EnsemblMetazoa" id="AMAM001840-PA"/>
    </source>
</evidence>
<name>A0A182S8K1_9DIPT</name>
<feature type="compositionally biased region" description="Low complexity" evidence="2">
    <location>
        <begin position="126"/>
        <end position="135"/>
    </location>
</feature>
<accession>A0A182S8K1</accession>
<dbReference type="Proteomes" id="UP000075901">
    <property type="component" value="Unassembled WGS sequence"/>
</dbReference>
<feature type="compositionally biased region" description="Basic residues" evidence="2">
    <location>
        <begin position="167"/>
        <end position="181"/>
    </location>
</feature>
<dbReference type="GO" id="GO:0008270">
    <property type="term" value="F:zinc ion binding"/>
    <property type="evidence" value="ECO:0007669"/>
    <property type="project" value="UniProtKB-UniRule"/>
</dbReference>
<evidence type="ECO:0000256" key="2">
    <source>
        <dbReference type="SAM" id="MobiDB-lite"/>
    </source>
</evidence>
<dbReference type="EnsemblMetazoa" id="AMAM001840-RA">
    <property type="protein sequence ID" value="AMAM001840-PA"/>
    <property type="gene ID" value="AMAM001840"/>
</dbReference>
<proteinExistence type="predicted"/>
<feature type="compositionally biased region" description="Acidic residues" evidence="2">
    <location>
        <begin position="147"/>
        <end position="156"/>
    </location>
</feature>
<dbReference type="SMART" id="SM00868">
    <property type="entry name" value="zf-AD"/>
    <property type="match status" value="1"/>
</dbReference>
<feature type="binding site" evidence="1">
    <location>
        <position position="11"/>
    </location>
    <ligand>
        <name>Zn(2+)</name>
        <dbReference type="ChEBI" id="CHEBI:29105"/>
    </ligand>
</feature>
<dbReference type="InterPro" id="IPR012934">
    <property type="entry name" value="Znf_AD"/>
</dbReference>
<dbReference type="PANTHER" id="PTHR39942">
    <property type="entry name" value="BCDNA.LD26519-RELATED"/>
    <property type="match status" value="1"/>
</dbReference>
<feature type="domain" description="ZAD" evidence="3">
    <location>
        <begin position="6"/>
        <end position="81"/>
    </location>
</feature>
<reference evidence="4" key="2">
    <citation type="submission" date="2020-05" db="UniProtKB">
        <authorList>
            <consortium name="EnsemblMetazoa"/>
        </authorList>
    </citation>
    <scope>IDENTIFICATION</scope>
    <source>
        <strain evidence="4">maculatus3</strain>
    </source>
</reference>
<dbReference type="GO" id="GO:0005634">
    <property type="term" value="C:nucleus"/>
    <property type="evidence" value="ECO:0007669"/>
    <property type="project" value="InterPro"/>
</dbReference>
<feature type="binding site" evidence="1">
    <location>
        <position position="57"/>
    </location>
    <ligand>
        <name>Zn(2+)</name>
        <dbReference type="ChEBI" id="CHEBI:29105"/>
    </ligand>
</feature>
<feature type="region of interest" description="Disordered" evidence="2">
    <location>
        <begin position="126"/>
        <end position="204"/>
    </location>
</feature>
<feature type="binding site" evidence="1">
    <location>
        <position position="54"/>
    </location>
    <ligand>
        <name>Zn(2+)</name>
        <dbReference type="ChEBI" id="CHEBI:29105"/>
    </ligand>
</feature>
<keyword evidence="1" id="KW-0862">Zinc</keyword>
<dbReference type="PROSITE" id="PS51915">
    <property type="entry name" value="ZAD"/>
    <property type="match status" value="1"/>
</dbReference>
<dbReference type="PANTHER" id="PTHR39942:SF1">
    <property type="entry name" value="BCDNA.LD26519-RELATED"/>
    <property type="match status" value="1"/>
</dbReference>
<dbReference type="SUPFAM" id="SSF57716">
    <property type="entry name" value="Glucocorticoid receptor-like (DNA-binding domain)"/>
    <property type="match status" value="1"/>
</dbReference>
<organism evidence="4 5">
    <name type="scientific">Anopheles maculatus</name>
    <dbReference type="NCBI Taxonomy" id="74869"/>
    <lineage>
        <taxon>Eukaryota</taxon>
        <taxon>Metazoa</taxon>
        <taxon>Ecdysozoa</taxon>
        <taxon>Arthropoda</taxon>
        <taxon>Hexapoda</taxon>
        <taxon>Insecta</taxon>
        <taxon>Pterygota</taxon>
        <taxon>Neoptera</taxon>
        <taxon>Endopterygota</taxon>
        <taxon>Diptera</taxon>
        <taxon>Nematocera</taxon>
        <taxon>Culicoidea</taxon>
        <taxon>Culicidae</taxon>
        <taxon>Anophelinae</taxon>
        <taxon>Anopheles</taxon>
        <taxon>Anopheles maculatus group</taxon>
    </lineage>
</organism>
<dbReference type="Pfam" id="PF07776">
    <property type="entry name" value="zf-AD"/>
    <property type="match status" value="1"/>
</dbReference>
<protein>
    <recommendedName>
        <fullName evidence="3">ZAD domain-containing protein</fullName>
    </recommendedName>
</protein>
<keyword evidence="5" id="KW-1185">Reference proteome</keyword>
<keyword evidence="1" id="KW-0863">Zinc-finger</keyword>
<dbReference type="AlphaFoldDB" id="A0A182S8K1"/>
<reference evidence="5" key="1">
    <citation type="submission" date="2013-09" db="EMBL/GenBank/DDBJ databases">
        <title>The Genome Sequence of Anopheles maculatus species B.</title>
        <authorList>
            <consortium name="The Broad Institute Genomics Platform"/>
            <person name="Neafsey D.E."/>
            <person name="Besansky N."/>
            <person name="Howell P."/>
            <person name="Walton C."/>
            <person name="Young S.K."/>
            <person name="Zeng Q."/>
            <person name="Gargeya S."/>
            <person name="Fitzgerald M."/>
            <person name="Haas B."/>
            <person name="Abouelleil A."/>
            <person name="Allen A.W."/>
            <person name="Alvarado L."/>
            <person name="Arachchi H.M."/>
            <person name="Berlin A.M."/>
            <person name="Chapman S.B."/>
            <person name="Gainer-Dewar J."/>
            <person name="Goldberg J."/>
            <person name="Griggs A."/>
            <person name="Gujja S."/>
            <person name="Hansen M."/>
            <person name="Howarth C."/>
            <person name="Imamovic A."/>
            <person name="Ireland A."/>
            <person name="Larimer J."/>
            <person name="McCowan C."/>
            <person name="Murphy C."/>
            <person name="Pearson M."/>
            <person name="Poon T.W."/>
            <person name="Priest M."/>
            <person name="Roberts A."/>
            <person name="Saif S."/>
            <person name="Shea T."/>
            <person name="Sisk P."/>
            <person name="Sykes S."/>
            <person name="Wortman J."/>
            <person name="Nusbaum C."/>
            <person name="Birren B."/>
        </authorList>
    </citation>
    <scope>NUCLEOTIDE SEQUENCE [LARGE SCALE GENOMIC DNA]</scope>
    <source>
        <strain evidence="5">maculatus3</strain>
    </source>
</reference>
<keyword evidence="1" id="KW-0479">Metal-binding</keyword>
<evidence type="ECO:0000313" key="5">
    <source>
        <dbReference type="Proteomes" id="UP000075901"/>
    </source>
</evidence>
<dbReference type="VEuPathDB" id="VectorBase:AMAM001840"/>
<sequence>MEAVVRQCRTCLSVSESEYLSIFAEENRTKKIDTIIATHLWFEIIATDESQWICQSCWSKLEEFHDFYTNIEETHKHQQTFLDDAGITARECSVASPDCTSPAYNPEFLEIKGEPYDIEETNDDALSVADSSSSDKMLSCGDIKSEESEEDEEESDSSQPPYEGATKRGKSTRSRGSKARKQPTGERLAKRKAGGRFPTDPEEDKNLLQFYRRIVCEVCDN</sequence>
<evidence type="ECO:0000256" key="1">
    <source>
        <dbReference type="PROSITE-ProRule" id="PRU01263"/>
    </source>
</evidence>
<feature type="binding site" evidence="1">
    <location>
        <position position="8"/>
    </location>
    <ligand>
        <name>Zn(2+)</name>
        <dbReference type="ChEBI" id="CHEBI:29105"/>
    </ligand>
</feature>
<evidence type="ECO:0000259" key="3">
    <source>
        <dbReference type="PROSITE" id="PS51915"/>
    </source>
</evidence>